<evidence type="ECO:0000313" key="2">
    <source>
        <dbReference type="Proteomes" id="UP000000621"/>
    </source>
</evidence>
<name>B3VM29_9CAUD</name>
<proteinExistence type="predicted"/>
<dbReference type="Proteomes" id="UP000000621">
    <property type="component" value="Segment"/>
</dbReference>
<reference evidence="1 2" key="1">
    <citation type="submission" date="2008-05" db="EMBL/GenBank/DDBJ databases">
        <authorList>
            <person name="Weber R.J."/>
            <person name="Jacobs-Sera D."/>
            <person name="Houtz J."/>
            <person name="Hendrix R.W."/>
            <person name="Hatfull G.H."/>
        </authorList>
    </citation>
    <scope>NUCLEOTIDE SEQUENCE [LARGE SCALE GENOMIC DNA]</scope>
</reference>
<dbReference type="KEGG" id="vg:6450049"/>
<gene>
    <name evidence="1" type="ORF">PREDATOR_2</name>
</gene>
<accession>B3VM29</accession>
<organism evidence="1 2">
    <name type="scientific">Mycobacterium phage Predator</name>
    <dbReference type="NCBI Taxonomy" id="543153"/>
    <lineage>
        <taxon>Viruses</taxon>
        <taxon>Duplodnaviria</taxon>
        <taxon>Heunggongvirae</taxon>
        <taxon>Uroviricota</taxon>
        <taxon>Caudoviricetes</taxon>
        <taxon>Predatorvirus</taxon>
        <taxon>Predatorvirus predator</taxon>
    </lineage>
</organism>
<dbReference type="EMBL" id="EU770222">
    <property type="protein sequence ID" value="ACF05099.1"/>
    <property type="molecule type" value="Genomic_DNA"/>
</dbReference>
<protein>
    <submittedName>
        <fullName evidence="1">Uncharacterized protein</fullName>
    </submittedName>
</protein>
<evidence type="ECO:0000313" key="1">
    <source>
        <dbReference type="EMBL" id="ACF05099.1"/>
    </source>
</evidence>
<sequence length="109" mass="11981">MWEKGNERNRHSDESANYKKTSALAGGLITQFAGMQISASESLREATYEDMSASERIRCLDRAKFDSTAALGLASNRLEYALAFSQLTCATAMIALVEMGIENYDTEGK</sequence>
<dbReference type="RefSeq" id="YP_002003360.1">
    <property type="nucleotide sequence ID" value="NC_011039.1"/>
</dbReference>
<keyword evidence="2" id="KW-1185">Reference proteome</keyword>